<dbReference type="InterPro" id="IPR050109">
    <property type="entry name" value="HTH-type_TetR-like_transc_reg"/>
</dbReference>
<dbReference type="PANTHER" id="PTHR30055:SF151">
    <property type="entry name" value="TRANSCRIPTIONAL REGULATORY PROTEIN"/>
    <property type="match status" value="1"/>
</dbReference>
<dbReference type="GO" id="GO:0003700">
    <property type="term" value="F:DNA-binding transcription factor activity"/>
    <property type="evidence" value="ECO:0007669"/>
    <property type="project" value="TreeGrafter"/>
</dbReference>
<evidence type="ECO:0000313" key="7">
    <source>
        <dbReference type="Proteomes" id="UP000523007"/>
    </source>
</evidence>
<keyword evidence="7" id="KW-1185">Reference proteome</keyword>
<accession>A0A7W7RQ58</accession>
<dbReference type="Proteomes" id="UP000523007">
    <property type="component" value="Unassembled WGS sequence"/>
</dbReference>
<dbReference type="SUPFAM" id="SSF46689">
    <property type="entry name" value="Homeodomain-like"/>
    <property type="match status" value="1"/>
</dbReference>
<dbReference type="GO" id="GO:0000976">
    <property type="term" value="F:transcription cis-regulatory region binding"/>
    <property type="evidence" value="ECO:0007669"/>
    <property type="project" value="TreeGrafter"/>
</dbReference>
<organism evidence="6 7">
    <name type="scientific">Lipingzhangella halophila</name>
    <dbReference type="NCBI Taxonomy" id="1783352"/>
    <lineage>
        <taxon>Bacteria</taxon>
        <taxon>Bacillati</taxon>
        <taxon>Actinomycetota</taxon>
        <taxon>Actinomycetes</taxon>
        <taxon>Streptosporangiales</taxon>
        <taxon>Nocardiopsidaceae</taxon>
        <taxon>Lipingzhangella</taxon>
    </lineage>
</organism>
<dbReference type="Pfam" id="PF02909">
    <property type="entry name" value="TetR_C_1"/>
    <property type="match status" value="1"/>
</dbReference>
<reference evidence="6 7" key="1">
    <citation type="submission" date="2020-08" db="EMBL/GenBank/DDBJ databases">
        <title>Sequencing the genomes of 1000 actinobacteria strains.</title>
        <authorList>
            <person name="Klenk H.-P."/>
        </authorList>
    </citation>
    <scope>NUCLEOTIDE SEQUENCE [LARGE SCALE GENOMIC DNA]</scope>
    <source>
        <strain evidence="6 7">DSM 102030</strain>
    </source>
</reference>
<evidence type="ECO:0000256" key="4">
    <source>
        <dbReference type="PROSITE-ProRule" id="PRU00335"/>
    </source>
</evidence>
<protein>
    <submittedName>
        <fullName evidence="6">AcrR family transcriptional regulator</fullName>
    </submittedName>
</protein>
<dbReference type="PRINTS" id="PR00455">
    <property type="entry name" value="HTHTETR"/>
</dbReference>
<evidence type="ECO:0000256" key="3">
    <source>
        <dbReference type="ARBA" id="ARBA00023163"/>
    </source>
</evidence>
<gene>
    <name evidence="6" type="ORF">F4561_006425</name>
</gene>
<keyword evidence="1" id="KW-0805">Transcription regulation</keyword>
<comment type="caution">
    <text evidence="6">The sequence shown here is derived from an EMBL/GenBank/DDBJ whole genome shotgun (WGS) entry which is preliminary data.</text>
</comment>
<dbReference type="PROSITE" id="PS50977">
    <property type="entry name" value="HTH_TETR_2"/>
    <property type="match status" value="1"/>
</dbReference>
<evidence type="ECO:0000313" key="6">
    <source>
        <dbReference type="EMBL" id="MBB4935531.1"/>
    </source>
</evidence>
<dbReference type="RefSeq" id="WP_221446398.1">
    <property type="nucleotide sequence ID" value="NZ_JACHJT010000002.1"/>
</dbReference>
<keyword evidence="2 4" id="KW-0238">DNA-binding</keyword>
<dbReference type="PANTHER" id="PTHR30055">
    <property type="entry name" value="HTH-TYPE TRANSCRIPTIONAL REGULATOR RUTR"/>
    <property type="match status" value="1"/>
</dbReference>
<name>A0A7W7RQ58_9ACTN</name>
<dbReference type="EMBL" id="JACHJT010000002">
    <property type="protein sequence ID" value="MBB4935531.1"/>
    <property type="molecule type" value="Genomic_DNA"/>
</dbReference>
<dbReference type="AlphaFoldDB" id="A0A7W7RQ58"/>
<sequence length="208" mass="22835">MTSLTPEAVVDRALDLADAEGLAAVSMRRLAGELGVTPMALYWHFRTKEALLDAMVDRVFSEVDLQPPVDAPWRRRLSDLLWSFLRAVRGHPAAPELLTRAGATCENRLLTQEAALDILARAGFSPAEATQIVGHATSTLLSLTRGQVGRTDEAESRRIRAFLHGLPPDRFPRTIEAAEPISVCEDPDTYYEFGITMLLAGIDALAKR</sequence>
<feature type="DNA-binding region" description="H-T-H motif" evidence="4">
    <location>
        <begin position="26"/>
        <end position="45"/>
    </location>
</feature>
<dbReference type="InterPro" id="IPR004111">
    <property type="entry name" value="Repressor_TetR_C"/>
</dbReference>
<dbReference type="GO" id="GO:0045892">
    <property type="term" value="P:negative regulation of DNA-templated transcription"/>
    <property type="evidence" value="ECO:0007669"/>
    <property type="project" value="InterPro"/>
</dbReference>
<evidence type="ECO:0000256" key="2">
    <source>
        <dbReference type="ARBA" id="ARBA00023125"/>
    </source>
</evidence>
<dbReference type="InterPro" id="IPR001647">
    <property type="entry name" value="HTH_TetR"/>
</dbReference>
<evidence type="ECO:0000259" key="5">
    <source>
        <dbReference type="PROSITE" id="PS50977"/>
    </source>
</evidence>
<dbReference type="InterPro" id="IPR036271">
    <property type="entry name" value="Tet_transcr_reg_TetR-rel_C_sf"/>
</dbReference>
<dbReference type="InterPro" id="IPR009057">
    <property type="entry name" value="Homeodomain-like_sf"/>
</dbReference>
<feature type="domain" description="HTH tetR-type" evidence="5">
    <location>
        <begin position="3"/>
        <end position="63"/>
    </location>
</feature>
<keyword evidence="3" id="KW-0804">Transcription</keyword>
<dbReference type="SUPFAM" id="SSF48498">
    <property type="entry name" value="Tetracyclin repressor-like, C-terminal domain"/>
    <property type="match status" value="1"/>
</dbReference>
<evidence type="ECO:0000256" key="1">
    <source>
        <dbReference type="ARBA" id="ARBA00023015"/>
    </source>
</evidence>
<dbReference type="Gene3D" id="1.10.357.10">
    <property type="entry name" value="Tetracycline Repressor, domain 2"/>
    <property type="match status" value="1"/>
</dbReference>
<dbReference type="Pfam" id="PF00440">
    <property type="entry name" value="TetR_N"/>
    <property type="match status" value="1"/>
</dbReference>
<proteinExistence type="predicted"/>